<keyword evidence="6 15" id="KW-0418">Kinase</keyword>
<evidence type="ECO:0000256" key="4">
    <source>
        <dbReference type="ARBA" id="ARBA00022723"/>
    </source>
</evidence>
<evidence type="ECO:0000256" key="8">
    <source>
        <dbReference type="ARBA" id="ARBA00022842"/>
    </source>
</evidence>
<dbReference type="GO" id="GO:0005829">
    <property type="term" value="C:cytosol"/>
    <property type="evidence" value="ECO:0007669"/>
    <property type="project" value="TreeGrafter"/>
</dbReference>
<keyword evidence="4" id="KW-0479">Metal-binding</keyword>
<dbReference type="FunFam" id="3.40.1190.20:FF:000003">
    <property type="entry name" value="Phosphomethylpyrimidine kinase ThiD"/>
    <property type="match status" value="1"/>
</dbReference>
<dbReference type="Gene3D" id="3.40.1190.20">
    <property type="match status" value="1"/>
</dbReference>
<evidence type="ECO:0000256" key="11">
    <source>
        <dbReference type="ARBA" id="ARBA00042396"/>
    </source>
</evidence>
<sequence length="281" mass="30303">MRYKTLMEAIDMSMHKALTIAGSDSSGGAGIQADLKTFQEKNVYGMTALTVIVAMDPENSWDHQVFPIDADTIRAQLATIVDGIGVDAMKTGMLPTVEIIELAAKTIKEKQLKNVVIDPVMVCKGANEVLYPEHAEALRTQLAPLATVITPNLFEASQLSGMDELKTVEDMKEAAKKIHELGAKYVLITGGGKLKHEKAIDVLYDGETAEVLESEMIDTPYTHGAGCTFSAAVTAELAKGAEVKEAIYAAKEFITAAIKESFPLNQYIGPTKHSAMRLSGK</sequence>
<evidence type="ECO:0000259" key="14">
    <source>
        <dbReference type="Pfam" id="PF08543"/>
    </source>
</evidence>
<dbReference type="GO" id="GO:0008478">
    <property type="term" value="F:pyridoxal kinase activity"/>
    <property type="evidence" value="ECO:0007669"/>
    <property type="project" value="UniProtKB-EC"/>
</dbReference>
<evidence type="ECO:0000313" key="16">
    <source>
        <dbReference type="Proteomes" id="UP000002878"/>
    </source>
</evidence>
<evidence type="ECO:0000256" key="9">
    <source>
        <dbReference type="ARBA" id="ARBA00042307"/>
    </source>
</evidence>
<keyword evidence="8" id="KW-0460">Magnesium</keyword>
<dbReference type="PATRIC" id="fig|1126211.3.peg.3984"/>
<dbReference type="InterPro" id="IPR013749">
    <property type="entry name" value="PM/HMP-P_kinase-1"/>
</dbReference>
<dbReference type="EC" id="2.7.1.35" evidence="2"/>
<dbReference type="EMBL" id="CP003332">
    <property type="protein sequence ID" value="AFJ64028.1"/>
    <property type="molecule type" value="Genomic_DNA"/>
</dbReference>
<dbReference type="NCBIfam" id="NF009077">
    <property type="entry name" value="PRK12412.1"/>
    <property type="match status" value="1"/>
</dbReference>
<keyword evidence="3 15" id="KW-0808">Transferase</keyword>
<evidence type="ECO:0000256" key="5">
    <source>
        <dbReference type="ARBA" id="ARBA00022741"/>
    </source>
</evidence>
<evidence type="ECO:0000313" key="15">
    <source>
        <dbReference type="EMBL" id="AFJ64028.1"/>
    </source>
</evidence>
<feature type="domain" description="Pyridoxamine kinase/Phosphomethylpyrimidine kinase" evidence="14">
    <location>
        <begin position="24"/>
        <end position="271"/>
    </location>
</feature>
<dbReference type="InterPro" id="IPR029056">
    <property type="entry name" value="Ribokinase-like"/>
</dbReference>
<accession>I2CBK4</accession>
<protein>
    <recommendedName>
        <fullName evidence="2">pyridoxal kinase</fullName>
        <ecNumber evidence="2">2.7.1.35</ecNumber>
    </recommendedName>
    <alternativeName>
        <fullName evidence="10">PN/PL/PM kinase</fullName>
    </alternativeName>
    <alternativeName>
        <fullName evidence="11">Pyridoxal kinase</fullName>
    </alternativeName>
    <alternativeName>
        <fullName evidence="9">Pyridoxamine kinase</fullName>
    </alternativeName>
    <alternativeName>
        <fullName evidence="12">Vitamin B6 kinase</fullName>
    </alternativeName>
</protein>
<gene>
    <name evidence="15" type="primary">thiD1</name>
    <name evidence="15" type="ORF">MUS_4189</name>
</gene>
<evidence type="ECO:0000256" key="10">
    <source>
        <dbReference type="ARBA" id="ARBA00042348"/>
    </source>
</evidence>
<dbReference type="AlphaFoldDB" id="I2CBK4"/>
<dbReference type="Pfam" id="PF08543">
    <property type="entry name" value="Phos_pyr_kin"/>
    <property type="match status" value="1"/>
</dbReference>
<evidence type="ECO:0000256" key="3">
    <source>
        <dbReference type="ARBA" id="ARBA00022679"/>
    </source>
</evidence>
<evidence type="ECO:0000256" key="1">
    <source>
        <dbReference type="ARBA" id="ARBA00009879"/>
    </source>
</evidence>
<comment type="catalytic activity">
    <reaction evidence="13">
        <text>pyridoxal + ATP = pyridoxal 5'-phosphate + ADP + H(+)</text>
        <dbReference type="Rhea" id="RHEA:10224"/>
        <dbReference type="ChEBI" id="CHEBI:15378"/>
        <dbReference type="ChEBI" id="CHEBI:17310"/>
        <dbReference type="ChEBI" id="CHEBI:30616"/>
        <dbReference type="ChEBI" id="CHEBI:456216"/>
        <dbReference type="ChEBI" id="CHEBI:597326"/>
        <dbReference type="EC" id="2.7.1.35"/>
    </reaction>
</comment>
<dbReference type="PANTHER" id="PTHR20858">
    <property type="entry name" value="PHOSPHOMETHYLPYRIMIDINE KINASE"/>
    <property type="match status" value="1"/>
</dbReference>
<keyword evidence="7" id="KW-0067">ATP-binding</keyword>
<dbReference type="SUPFAM" id="SSF53613">
    <property type="entry name" value="Ribokinase-like"/>
    <property type="match status" value="1"/>
</dbReference>
<evidence type="ECO:0000256" key="12">
    <source>
        <dbReference type="ARBA" id="ARBA00042531"/>
    </source>
</evidence>
<dbReference type="GO" id="GO:0008972">
    <property type="term" value="F:phosphomethylpyrimidine kinase activity"/>
    <property type="evidence" value="ECO:0007669"/>
    <property type="project" value="InterPro"/>
</dbReference>
<proteinExistence type="inferred from homology"/>
<evidence type="ECO:0000256" key="2">
    <source>
        <dbReference type="ARBA" id="ARBA00012104"/>
    </source>
</evidence>
<reference evidence="15 16" key="1">
    <citation type="journal article" date="2012" name="J. Biotechnol.">
        <title>Genome sequence of the plant growth promoting strain Bacillus amyloliquefaciens subsp. plantarum B9601-Y2 and expression of mersacidin and other secondary metabolites.</title>
        <authorList>
            <person name="He P."/>
            <person name="Hao K."/>
            <person name="Blom J."/>
            <person name="Ruckert C."/>
            <person name="Vater J."/>
            <person name="Mao Z."/>
            <person name="Wu Y."/>
            <person name="Hou M."/>
            <person name="He P."/>
            <person name="He Y."/>
            <person name="Borriss R."/>
        </authorList>
    </citation>
    <scope>NUCLEOTIDE SEQUENCE [LARGE SCALE GENOMIC DNA]</scope>
    <source>
        <strain evidence="15">Y2</strain>
    </source>
</reference>
<evidence type="ECO:0000256" key="13">
    <source>
        <dbReference type="ARBA" id="ARBA00049293"/>
    </source>
</evidence>
<dbReference type="PANTHER" id="PTHR20858:SF19">
    <property type="entry name" value="PYRIDOXINE KINASE"/>
    <property type="match status" value="1"/>
</dbReference>
<evidence type="ECO:0000256" key="6">
    <source>
        <dbReference type="ARBA" id="ARBA00022777"/>
    </source>
</evidence>
<dbReference type="Proteomes" id="UP000002878">
    <property type="component" value="Chromosome"/>
</dbReference>
<evidence type="ECO:0000256" key="7">
    <source>
        <dbReference type="ARBA" id="ARBA00022840"/>
    </source>
</evidence>
<organism evidence="15 16">
    <name type="scientific">Bacillus amyloliquefaciens (strain Y2)</name>
    <name type="common">Bacillus amyloliquefaciens subsp. plantarum (strain B9601-Y2)</name>
    <dbReference type="NCBI Taxonomy" id="1155777"/>
    <lineage>
        <taxon>Bacteria</taxon>
        <taxon>Bacillati</taxon>
        <taxon>Bacillota</taxon>
        <taxon>Bacilli</taxon>
        <taxon>Bacillales</taxon>
        <taxon>Bacillaceae</taxon>
        <taxon>Bacillus</taxon>
        <taxon>Bacillus amyloliquefaciens group</taxon>
    </lineage>
</organism>
<dbReference type="InterPro" id="IPR004399">
    <property type="entry name" value="HMP/HMP-P_kinase_dom"/>
</dbReference>
<dbReference type="HOGENOM" id="CLU_020520_0_0_9"/>
<dbReference type="CDD" id="cd01169">
    <property type="entry name" value="HMPP_kinase"/>
    <property type="match status" value="1"/>
</dbReference>
<dbReference type="NCBIfam" id="NF009259">
    <property type="entry name" value="PRK12616.1"/>
    <property type="match status" value="1"/>
</dbReference>
<dbReference type="GO" id="GO:0009228">
    <property type="term" value="P:thiamine biosynthetic process"/>
    <property type="evidence" value="ECO:0007669"/>
    <property type="project" value="InterPro"/>
</dbReference>
<dbReference type="NCBIfam" id="TIGR00097">
    <property type="entry name" value="HMP-P_kinase"/>
    <property type="match status" value="1"/>
</dbReference>
<dbReference type="GO" id="GO:0005524">
    <property type="term" value="F:ATP binding"/>
    <property type="evidence" value="ECO:0007669"/>
    <property type="project" value="UniProtKB-KW"/>
</dbReference>
<comment type="similarity">
    <text evidence="1">Belongs to the ThiD family.</text>
</comment>
<dbReference type="GO" id="GO:0046872">
    <property type="term" value="F:metal ion binding"/>
    <property type="evidence" value="ECO:0007669"/>
    <property type="project" value="UniProtKB-KW"/>
</dbReference>
<dbReference type="KEGG" id="bqy:MUS_4189"/>
<keyword evidence="5" id="KW-0547">Nucleotide-binding</keyword>
<dbReference type="GO" id="GO:0008902">
    <property type="term" value="F:hydroxymethylpyrimidine kinase activity"/>
    <property type="evidence" value="ECO:0007669"/>
    <property type="project" value="TreeGrafter"/>
</dbReference>
<name>I2CBK4_BACAY</name>